<dbReference type="InterPro" id="IPR020806">
    <property type="entry name" value="PKS_PP-bd"/>
</dbReference>
<dbReference type="InterPro" id="IPR050091">
    <property type="entry name" value="PKS_NRPS_Biosynth_Enz"/>
</dbReference>
<dbReference type="Gene3D" id="3.40.366.10">
    <property type="entry name" value="Malonyl-Coenzyme A Acyl Carrier Protein, domain 2"/>
    <property type="match status" value="2"/>
</dbReference>
<dbReference type="Gene3D" id="3.40.50.12780">
    <property type="entry name" value="N-terminal domain of ligase-like"/>
    <property type="match status" value="1"/>
</dbReference>
<dbReference type="Pfam" id="PF08659">
    <property type="entry name" value="KR"/>
    <property type="match status" value="3"/>
</dbReference>
<dbReference type="InterPro" id="IPR018201">
    <property type="entry name" value="Ketoacyl_synth_AS"/>
</dbReference>
<dbReference type="SUPFAM" id="SSF47336">
    <property type="entry name" value="ACP-like"/>
    <property type="match status" value="3"/>
</dbReference>
<feature type="region of interest" description="Disordered" evidence="7">
    <location>
        <begin position="4095"/>
        <end position="4115"/>
    </location>
</feature>
<dbReference type="InterPro" id="IPR001227">
    <property type="entry name" value="Ac_transferase_dom_sf"/>
</dbReference>
<dbReference type="Gene3D" id="3.10.129.110">
    <property type="entry name" value="Polyketide synthase dehydratase"/>
    <property type="match status" value="1"/>
</dbReference>
<dbReference type="Pfam" id="PF21089">
    <property type="entry name" value="PKS_DH_N"/>
    <property type="match status" value="1"/>
</dbReference>
<dbReference type="PROSITE" id="PS52019">
    <property type="entry name" value="PKS_MFAS_DH"/>
    <property type="match status" value="1"/>
</dbReference>
<accession>A0ABT1JDP6</accession>
<dbReference type="CDD" id="cd08952">
    <property type="entry name" value="KR_1_SDR_x"/>
    <property type="match status" value="1"/>
</dbReference>
<dbReference type="CDD" id="cd08956">
    <property type="entry name" value="KR_3_FAS_SDR_x"/>
    <property type="match status" value="2"/>
</dbReference>
<keyword evidence="3 11" id="KW-0808">Transferase</keyword>
<dbReference type="InterPro" id="IPR000873">
    <property type="entry name" value="AMP-dep_synth/lig_dom"/>
</dbReference>
<dbReference type="InterPro" id="IPR036736">
    <property type="entry name" value="ACP-like_sf"/>
</dbReference>
<dbReference type="Pfam" id="PF14765">
    <property type="entry name" value="PS-DH"/>
    <property type="match status" value="1"/>
</dbReference>
<evidence type="ECO:0000259" key="9">
    <source>
        <dbReference type="PROSITE" id="PS52004"/>
    </source>
</evidence>
<sequence>MLRTELIRPLPELLREHADRIGDKVAFHDASRTVTYGELERRTGRLAGHLVALRLRPGDRAAICLGNRVEVVESYLAILRAGAIGVPLNPRVSEAELTYLLDDSGARVVITDPAHLSRLGHVLAGRRDVSVVVVGDQGMPDDAPRGAKLFEAMATTEPPAPARDDLGLDDLAWMLYTSGTTGKPKGVLSTQRNCLWSVAACYVPVPGLSADDRVVWPLPLFHSLSHIACVLSVTAVGATARIVDGFAAEDVLEAVERDSATFLAGVPTMYHYLVRAARETGFRAPHLRMCLVGGAITTAALRRAFEEVFSAPLLDAYGSTETCGSITINWPTGGRVEGSCGLPVPGLGVRVVDPDTGVDVPFDAEGEVWVRGPSVMVGYHNQPAATAEVMRDGWYRTGDLARRDEAGYFTVTGRIKELIIRGGENIHPGEVEDVLRQVPGVADVAVVGKPHEVLGEVPVAFLVPGPGGLDSARLFAACREKLSPFKVPEELYEIARVPRTPSGKITRHVLTRQPARLRAAASGQFDSLFRTDWIPRPSIAGTPPVVPDERWCLLGAGTAPLAEGLVAVGVATRTRSGTGELLAAVQAGELAPTAVVLVNPSRSELAELPPVVTALPEGTRVVILTCRAVAASPDEDVPNPDQSSTWGWVRAAQHELPGRLVLADLPDLDGGSEGTTAAALHAGVASGESQFAVRSGAVLLPELVRSTSHGEGTRLDPRRTVVLTGADRPTAAAVARHLVACHGVRHLLLLSPGGRDDPRAAVLRAELTRAGARAQLVACDLTDRGAIASALAAAKRPLTAVIHTWQGPGAAATSAEHLHELTTTADLAAFVLFTSAVGVLGAAGRAEEAAASARLEALAHRRRAAGLAALTIAWGPWGHDDARIPLAGASTLSGADGLAMFDAALTVDRASLVAMSLDTEVLQRGALAPPLRGLLDARPTSRAPDEAARSALRERLAALPEHDQHRELLDVVNAETARVAGRDTVDPGRPFSDLGLTSLAAVRLRDALTGVSGLRLPATLAFDHPTPDLVARYLRALLFGGTRRSAPGLPPTGAPAPNEDDPIAVVAMACRLPGGVTSPEQLWALVEEGVDAVSGFPDDRGWDLDTLFRAEGGPGTSITREGGFLHDAGDFDPAPFGISPREALAMDPQQRLLLETSWEVVERAGLDPTSLRGADVGVFTGLMHHDYANGLDEVPSESEGYLDIGTAGSVASGRVAYALGLEGPTMTVDTACSSSLVAVHLAAQALRAGECSMALAGGVAVMATPRVFVEFSRQRALARDGRCKAFAASADGTGWSEGVAVLLLERLSEARRNGHPVLAVVRGSSVNSDGASNGLTAPSGPAQERVIRRALASSGLRPSDVDAVEAHGTGTRLGDPIEAQALLATYGQDRSPDRPLWLGSLKSNIGHTQSAAGVAGIIKMVQAMRHGVLPRTLHVDEPTPEVDWSAGAVTLLREAVPWPERDGPRRAGVSAFGVSGTNAHLILEQAPPMDASPPASATGPRPEVVPWVVSAAGEDALRAQATRLLAAVDPAGADAVPVGFSLATTRARMEHRAVLLAGDGTETTAVRGLADGVSVPGLVTGRADTRGRVVFVFPGQGAQWAGMGAELLDTHPVFAEAIGECAEALPSLVDWSLLDVIRGVDGALSLDRVDVVQPVSFAVMVALARLWSHLGVRPDAVLGHSQGELAAACVAGALSVEDATRVVVLRSRAIARRLAGHGGMAAVPLSEDEVIDRLAPWDGAVAVAAVNGPTSVVVSGEAEALDEVLASLTGDGVRARRIPVDYASHSTQVEAIADELAPVLAGIRPRRASVPFYSTVDGRWLDGTELDGGYWYRNLREPVRLWGATTALAGQGYGFFVEVSPHPVLAPAIREAVEEAGAPSVVVDTLRRDDGGPRRFLTSVAAGYVRGLPVDWSAVFADAGPRRVDLPTYAFQRHRFWLARANHPSAGGRDPGSWRYQVSWRRLRFPEVSPPPGAWLVVVPESRSDDPYTAEVLEGLRRLGADLTRVDVGDDRDAVAARLVAGNTRFDGVLSLLAFDEDPHPDHPVVTRGLAGTRALLLALDDVGISAPLWTATVDDRGERPAGALVWGFGRAAALEHPARWGGLVDLPATPDHRTWSRLVAVLTGTGGEDQVSIRPDGVFGRRLLPAPPAVDAGGWAPRGSVLVTGGSGGVASAVARGLAEAGAPHLVLLSRNPDGAADLAAELRDRGTEVTLAACDVADRDALAAVLAAVPADQPLTGIVHAAGVGERRPIREASLADVAEVLSAKVAGAANLDELTEGTPLEAFVLVSSGAGVWGSGEQATYCAANAYLDALARRRRAAGGVATSVAWGAWGGPGLSEVDGNAERLARIGVRAMPPEQAVAALVREAAGDQAHVTLADVDWARFTPVFTSSRPSRLLSELPGSAPSGERTEQPTGFARHLADLPETDRPRVVLDLVRHEAAVVLGHADATAIEPRRAFRDIGFDSMTAVELRDRLVEVTGVPLPSTVVFDHPTAQALADRLGAHHTRPAEPAEPAVPAGSPVDEPIAIVAMSGRFPGGVNSPDELWELVADGRDAIGAFPTDRGWDLTTLFHPDPDRAGTSHTRQGGFLADAADFDAAFFGIAPREALAMDPQQRVFLETAWELLERAGIDPVSLRGSRTGVFAGTFHQDYGVGAGTQRQETEGYFVTGTASSVLSGRVAYTFGFEGPAVTVDTACSSSLVSLHLAGQALRSGECDLAIAGGVTVMATPSGFVEFSRQRGLAVDGRCRAFGAGAEGTGWGEGVGLLLVERLSDARRNGHPVLAVVRGTAVNADGASNGLTAPSGLAQQRVIRDALAAAHLTGTDVDVVEAHGTGTRLGDPIEAHALIAAYGRDRPSDQPLWLGSLKSNIGHTQAAAGVAGVIKMVLAMRHRIMPRTLHVDEPSPEVDWDSGAVRLLDEAREWPSAGRPRRAGVSSFGISGTNAHVIIEEPPAEPPGERPSDEAPPLVPWVLSAGTPRALRGQAERLLSFLDGGEARQRPQDIGRALTARTALAHRAVLSAEDLDTALARLRTLAGGEDVPAVAVGAATDGAVAFLFTGQGAQYAGMGRQLHTTYPAYARAFDAVCAELDLPLREILFDGDDEALARTGHTQPALFAVEVALYRLLETWGLRPDFVAGHSIGELAAAHVAGVLTLADACALVSARGRLMEALPDGGAMVAIEATEDEVTPLLGDLTSLAAVNGPSSLVVSGDRDTVSRIASTFAERGRRTNHIRVSHAFHSPLVEPMLAEFRAVAESVSYAPPRIPLVSTRTGALAEPAELCDPEHWVAQVRDAVRFHDAVVTLRELRVDKFLEIGPGGVLTAMVQDCLGPEGDVTAAPVLRRDRSEPETLVGGVARMHVRGAAVDWAALFPRGGPVVDLPTYAFQRTRFWLDPAVPAGDPTGAGLRAAGHPLLGAAVPVPSTGGVVCTGVLSVRRHPWLAEHRVGGSVVVPGTALVDLALRAGEEAGCELLDELVIESPLVLTDEEELHIQVAVGEPGGEDGRRPVHLHSQPPGGDWTRHFTGVLGGPSAAPGHVAESWPPPDAHPAPVDAFYSRMEEAGYAYGPSFRGLRAVWTRGTEVLAEVALPGGDGAAPSAEGFGVHPALLDAALHAASFGALVTAPEEQTLVPFAWRGVRAHTTGAEVLRVRVARTGPDSISLEAVDVTGAPVVSVDAVAFRPLPTERLLGSGAGVDTLFEVTWRPVPVEPDPTARAIVWADLTGADASDPAGARGLTTRALSVLREWLDNAPPEGPPLVVLTRGAAALGEETPVPAAAAVWGLVRTAQLEHPNRFVLVDVDEEDATSHALPAAVATGEEQLALRAGRAFVPRLTRATTTGQGQAWSSPPGGTVLVTGGTGSLGGTIARRLVTDHGARHLLLVSRRGPSAEGVDALVADLTAHGAAVQVVACDVADRDALAAVLAAVPDDHPVTAVVHAAGALDDGVLTALTPDQIDAVFRPKVDAAWHLHELTREMDLTAFVLCSSASGTLGSGGQAGYAAANGFLDGLAAWRAAAGLPATSLAWGLLAGAGMIGDLASADRLRGARGGMLVLGQDEAADLFGVALAGPRPVLVPARLDLAELAEVPPLLRDLVRRPRSTARRNGTSSGARPRSFDAMSPADRAEALVDLVRSESAVVLGHDQTDAIEADQAFSDLGFDSLTAIELRNRLVRATTVQLPATLVFDYPTPAALAHHVWERLGPAEQDRSSTGMSVLTDLDRLAESLLAVEAGTELHGQVGARLEAITASWRATAAAAGDPTDLGEATDDELFGIIDNELGLA</sequence>
<dbReference type="InterPro" id="IPR014030">
    <property type="entry name" value="Ketoacyl_synth_N"/>
</dbReference>
<name>A0ABT1JDP6_ACTCY</name>
<feature type="domain" description="Ketosynthase family 3 (KS3)" evidence="9">
    <location>
        <begin position="2525"/>
        <end position="2951"/>
    </location>
</feature>
<feature type="domain" description="PKS/mFAS DH" evidence="10">
    <location>
        <begin position="3412"/>
        <end position="3688"/>
    </location>
</feature>
<dbReference type="CDD" id="cd00833">
    <property type="entry name" value="PKS"/>
    <property type="match status" value="2"/>
</dbReference>
<dbReference type="InterPro" id="IPR049551">
    <property type="entry name" value="PKS_DH_C"/>
</dbReference>
<dbReference type="InterPro" id="IPR009081">
    <property type="entry name" value="PP-bd_ACP"/>
</dbReference>
<dbReference type="Pfam" id="PF00698">
    <property type="entry name" value="Acyl_transf_1"/>
    <property type="match status" value="2"/>
</dbReference>
<dbReference type="PROSITE" id="PS52004">
    <property type="entry name" value="KS3_2"/>
    <property type="match status" value="2"/>
</dbReference>
<feature type="compositionally biased region" description="Low complexity" evidence="7">
    <location>
        <begin position="2395"/>
        <end position="2405"/>
    </location>
</feature>
<dbReference type="InterPro" id="IPR013968">
    <property type="entry name" value="PKS_KR"/>
</dbReference>
<evidence type="ECO:0000256" key="7">
    <source>
        <dbReference type="SAM" id="MobiDB-lite"/>
    </source>
</evidence>
<dbReference type="InterPro" id="IPR016039">
    <property type="entry name" value="Thiolase-like"/>
</dbReference>
<dbReference type="GO" id="GO:0016740">
    <property type="term" value="F:transferase activity"/>
    <property type="evidence" value="ECO:0007669"/>
    <property type="project" value="UniProtKB-KW"/>
</dbReference>
<dbReference type="SMART" id="SM00827">
    <property type="entry name" value="PKS_AT"/>
    <property type="match status" value="2"/>
</dbReference>
<dbReference type="InterPro" id="IPR016035">
    <property type="entry name" value="Acyl_Trfase/lysoPLipase"/>
</dbReference>
<dbReference type="PROSITE" id="PS00455">
    <property type="entry name" value="AMP_BINDING"/>
    <property type="match status" value="1"/>
</dbReference>
<dbReference type="InterPro" id="IPR006162">
    <property type="entry name" value="Ppantetheine_attach_site"/>
</dbReference>
<dbReference type="InterPro" id="IPR049900">
    <property type="entry name" value="PKS_mFAS_DH"/>
</dbReference>
<dbReference type="InterPro" id="IPR020841">
    <property type="entry name" value="PKS_Beta-ketoAc_synthase_dom"/>
</dbReference>
<organism evidence="11 12">
    <name type="scientific">Actinoalloteichus caeruleus DSM 43889</name>
    <dbReference type="NCBI Taxonomy" id="1120930"/>
    <lineage>
        <taxon>Bacteria</taxon>
        <taxon>Bacillati</taxon>
        <taxon>Actinomycetota</taxon>
        <taxon>Actinomycetes</taxon>
        <taxon>Pseudonocardiales</taxon>
        <taxon>Pseudonocardiaceae</taxon>
        <taxon>Actinoalloteichus</taxon>
        <taxon>Actinoalloteichus cyanogriseus</taxon>
    </lineage>
</organism>
<dbReference type="InterPro" id="IPR020807">
    <property type="entry name" value="PKS_DH"/>
</dbReference>
<dbReference type="Pfam" id="PF00501">
    <property type="entry name" value="AMP-binding"/>
    <property type="match status" value="1"/>
</dbReference>
<evidence type="ECO:0000256" key="6">
    <source>
        <dbReference type="PROSITE-ProRule" id="PRU01363"/>
    </source>
</evidence>
<keyword evidence="12" id="KW-1185">Reference proteome</keyword>
<dbReference type="InterPro" id="IPR049552">
    <property type="entry name" value="PKS_DH_N"/>
</dbReference>
<gene>
    <name evidence="11" type="ORF">G443_000891</name>
</gene>
<dbReference type="InterPro" id="IPR016036">
    <property type="entry name" value="Malonyl_transacylase_ACP-bd"/>
</dbReference>
<proteinExistence type="predicted"/>
<feature type="region of interest" description="N-terminal hotdog fold" evidence="6">
    <location>
        <begin position="3412"/>
        <end position="3534"/>
    </location>
</feature>
<dbReference type="InterPro" id="IPR057326">
    <property type="entry name" value="KR_dom"/>
</dbReference>
<dbReference type="InterPro" id="IPR014043">
    <property type="entry name" value="Acyl_transferase_dom"/>
</dbReference>
<dbReference type="InterPro" id="IPR045851">
    <property type="entry name" value="AMP-bd_C_sf"/>
</dbReference>
<dbReference type="Pfam" id="PF16197">
    <property type="entry name" value="KAsynt_C_assoc"/>
    <property type="match status" value="2"/>
</dbReference>
<keyword evidence="5" id="KW-0012">Acyltransferase</keyword>
<dbReference type="Pfam" id="PF13193">
    <property type="entry name" value="AMP-binding_C"/>
    <property type="match status" value="1"/>
</dbReference>
<dbReference type="SUPFAM" id="SSF56801">
    <property type="entry name" value="Acetyl-CoA synthetase-like"/>
    <property type="match status" value="1"/>
</dbReference>
<dbReference type="Gene3D" id="1.10.1200.10">
    <property type="entry name" value="ACP-like"/>
    <property type="match status" value="3"/>
</dbReference>
<dbReference type="SMART" id="SM00822">
    <property type="entry name" value="PKS_KR"/>
    <property type="match status" value="3"/>
</dbReference>
<dbReference type="PROSITE" id="PS00606">
    <property type="entry name" value="KS3_1"/>
    <property type="match status" value="2"/>
</dbReference>
<evidence type="ECO:0000313" key="12">
    <source>
        <dbReference type="Proteomes" id="UP000791080"/>
    </source>
</evidence>
<evidence type="ECO:0000313" key="11">
    <source>
        <dbReference type="EMBL" id="MCP2330621.1"/>
    </source>
</evidence>
<dbReference type="Pfam" id="PF22953">
    <property type="entry name" value="SpnB_Rossmann"/>
    <property type="match status" value="2"/>
</dbReference>
<dbReference type="InterPro" id="IPR020845">
    <property type="entry name" value="AMP-binding_CS"/>
</dbReference>
<evidence type="ECO:0000256" key="3">
    <source>
        <dbReference type="ARBA" id="ARBA00022679"/>
    </source>
</evidence>
<feature type="domain" description="Carrier" evidence="8">
    <location>
        <begin position="2432"/>
        <end position="2507"/>
    </location>
</feature>
<dbReference type="Gene3D" id="3.40.47.10">
    <property type="match status" value="2"/>
</dbReference>
<evidence type="ECO:0000259" key="8">
    <source>
        <dbReference type="PROSITE" id="PS50075"/>
    </source>
</evidence>
<dbReference type="EMBL" id="AUBJ02000001">
    <property type="protein sequence ID" value="MCP2330621.1"/>
    <property type="molecule type" value="Genomic_DNA"/>
</dbReference>
<feature type="region of interest" description="Disordered" evidence="7">
    <location>
        <begin position="2395"/>
        <end position="2417"/>
    </location>
</feature>
<keyword evidence="2" id="KW-0597">Phosphoprotein</keyword>
<evidence type="ECO:0000259" key="10">
    <source>
        <dbReference type="PROSITE" id="PS52019"/>
    </source>
</evidence>
<feature type="active site" description="Proton donor; for dehydratase activity" evidence="6">
    <location>
        <position position="3609"/>
    </location>
</feature>
<feature type="domain" description="Carrier" evidence="8">
    <location>
        <begin position="963"/>
        <end position="1038"/>
    </location>
</feature>
<reference evidence="11 12" key="1">
    <citation type="submission" date="2013-07" db="EMBL/GenBank/DDBJ databases">
        <authorList>
            <consortium name="DOE Joint Genome Institute"/>
            <person name="Reeve W."/>
            <person name="Huntemann M."/>
            <person name="Han J."/>
            <person name="Chen A."/>
            <person name="Kyrpides N."/>
            <person name="Mavromatis K."/>
            <person name="Markowitz V."/>
            <person name="Palaniappan K."/>
            <person name="Ivanova N."/>
            <person name="Schaumberg A."/>
            <person name="Pati A."/>
            <person name="Liolios K."/>
            <person name="Nordberg H.P."/>
            <person name="Cantor M.N."/>
            <person name="Hua S.X."/>
            <person name="Woyke T."/>
        </authorList>
    </citation>
    <scope>NUCLEOTIDE SEQUENCE [LARGE SCALE GENOMIC DNA]</scope>
    <source>
        <strain evidence="11 12">DSM 43889</strain>
    </source>
</reference>
<feature type="active site" description="Proton acceptor; for dehydratase activity" evidence="6">
    <location>
        <position position="3444"/>
    </location>
</feature>
<reference evidence="11 12" key="2">
    <citation type="submission" date="2022-06" db="EMBL/GenBank/DDBJ databases">
        <title>Genomic Encyclopedia of Type Strains, Phase I: the one thousand microbial genomes (KMG-I) project.</title>
        <authorList>
            <person name="Kyrpides N."/>
        </authorList>
    </citation>
    <scope>NUCLEOTIDE SEQUENCE [LARGE SCALE GENOMIC DNA]</scope>
    <source>
        <strain evidence="11 12">DSM 43889</strain>
    </source>
</reference>
<dbReference type="RefSeq" id="WP_051314316.1">
    <property type="nucleotide sequence ID" value="NZ_AUBJ02000001.1"/>
</dbReference>
<dbReference type="InterPro" id="IPR042099">
    <property type="entry name" value="ANL_N_sf"/>
</dbReference>
<dbReference type="PANTHER" id="PTHR43775:SF51">
    <property type="entry name" value="INACTIVE PHENOLPHTHIOCEROL SYNTHESIS POLYKETIDE SYNTHASE TYPE I PKS1-RELATED"/>
    <property type="match status" value="1"/>
</dbReference>
<dbReference type="Proteomes" id="UP000791080">
    <property type="component" value="Unassembled WGS sequence"/>
</dbReference>
<dbReference type="Pfam" id="PF00550">
    <property type="entry name" value="PP-binding"/>
    <property type="match status" value="3"/>
</dbReference>
<dbReference type="Pfam" id="PF00109">
    <property type="entry name" value="ketoacyl-synt"/>
    <property type="match status" value="2"/>
</dbReference>
<dbReference type="PROSITE" id="PS50075">
    <property type="entry name" value="CARRIER"/>
    <property type="match status" value="3"/>
</dbReference>
<dbReference type="Gene3D" id="3.30.70.3290">
    <property type="match status" value="2"/>
</dbReference>
<dbReference type="Pfam" id="PF02801">
    <property type="entry name" value="Ketoacyl-synt_C"/>
    <property type="match status" value="2"/>
</dbReference>
<dbReference type="SMART" id="SM00823">
    <property type="entry name" value="PKS_PP"/>
    <property type="match status" value="3"/>
</dbReference>
<dbReference type="SUPFAM" id="SSF51735">
    <property type="entry name" value="NAD(P)-binding Rossmann-fold domains"/>
    <property type="match status" value="6"/>
</dbReference>
<evidence type="ECO:0000256" key="1">
    <source>
        <dbReference type="ARBA" id="ARBA00022450"/>
    </source>
</evidence>
<dbReference type="SMART" id="SM00825">
    <property type="entry name" value="PKS_KS"/>
    <property type="match status" value="2"/>
</dbReference>
<dbReference type="InterPro" id="IPR014031">
    <property type="entry name" value="Ketoacyl_synth_C"/>
</dbReference>
<feature type="region of interest" description="C-terminal hotdog fold" evidence="6">
    <location>
        <begin position="3546"/>
        <end position="3688"/>
    </location>
</feature>
<comment type="caution">
    <text evidence="11">The sequence shown here is derived from an EMBL/GenBank/DDBJ whole genome shotgun (WGS) entry which is preliminary data.</text>
</comment>
<feature type="domain" description="Ketosynthase family 3 (KS3)" evidence="9">
    <location>
        <begin position="1060"/>
        <end position="1485"/>
    </location>
</feature>
<dbReference type="InterPro" id="IPR055123">
    <property type="entry name" value="SpnB-like_Rossmann"/>
</dbReference>
<dbReference type="PANTHER" id="PTHR43775">
    <property type="entry name" value="FATTY ACID SYNTHASE"/>
    <property type="match status" value="1"/>
</dbReference>
<dbReference type="InterPro" id="IPR025110">
    <property type="entry name" value="AMP-bd_C"/>
</dbReference>
<dbReference type="Gene3D" id="3.30.300.30">
    <property type="match status" value="1"/>
</dbReference>
<feature type="domain" description="Carrier" evidence="8">
    <location>
        <begin position="4124"/>
        <end position="4199"/>
    </location>
</feature>
<dbReference type="SUPFAM" id="SSF55048">
    <property type="entry name" value="Probable ACP-binding domain of malonyl-CoA ACP transacylase"/>
    <property type="match status" value="2"/>
</dbReference>
<dbReference type="InterPro" id="IPR032821">
    <property type="entry name" value="PKS_assoc"/>
</dbReference>
<evidence type="ECO:0000256" key="5">
    <source>
        <dbReference type="ARBA" id="ARBA00023315"/>
    </source>
</evidence>
<protein>
    <submittedName>
        <fullName evidence="11">Acyl transferase domain-containing protein</fullName>
    </submittedName>
</protein>
<keyword evidence="1" id="KW-0596">Phosphopantetheine</keyword>
<dbReference type="SMART" id="SM00826">
    <property type="entry name" value="PKS_DH"/>
    <property type="match status" value="1"/>
</dbReference>
<evidence type="ECO:0000256" key="2">
    <source>
        <dbReference type="ARBA" id="ARBA00022553"/>
    </source>
</evidence>
<dbReference type="InterPro" id="IPR042104">
    <property type="entry name" value="PKS_dehydratase_sf"/>
</dbReference>
<dbReference type="Gene3D" id="3.40.50.720">
    <property type="entry name" value="NAD(P)-binding Rossmann-like Domain"/>
    <property type="match status" value="4"/>
</dbReference>
<keyword evidence="4" id="KW-0677">Repeat</keyword>
<dbReference type="SUPFAM" id="SSF53901">
    <property type="entry name" value="Thiolase-like"/>
    <property type="match status" value="2"/>
</dbReference>
<dbReference type="SMART" id="SM01294">
    <property type="entry name" value="PKS_PP_betabranch"/>
    <property type="match status" value="2"/>
</dbReference>
<dbReference type="InterPro" id="IPR036291">
    <property type="entry name" value="NAD(P)-bd_dom_sf"/>
</dbReference>
<dbReference type="PROSITE" id="PS00012">
    <property type="entry name" value="PHOSPHOPANTETHEINE"/>
    <property type="match status" value="2"/>
</dbReference>
<evidence type="ECO:0000256" key="4">
    <source>
        <dbReference type="ARBA" id="ARBA00022737"/>
    </source>
</evidence>
<dbReference type="SUPFAM" id="SSF52151">
    <property type="entry name" value="FabD/lysophospholipase-like"/>
    <property type="match status" value="2"/>
</dbReference>